<organism evidence="2 3">
    <name type="scientific">Colletotrichum destructivum</name>
    <dbReference type="NCBI Taxonomy" id="34406"/>
    <lineage>
        <taxon>Eukaryota</taxon>
        <taxon>Fungi</taxon>
        <taxon>Dikarya</taxon>
        <taxon>Ascomycota</taxon>
        <taxon>Pezizomycotina</taxon>
        <taxon>Sordariomycetes</taxon>
        <taxon>Hypocreomycetidae</taxon>
        <taxon>Glomerellales</taxon>
        <taxon>Glomerellaceae</taxon>
        <taxon>Colletotrichum</taxon>
        <taxon>Colletotrichum destructivum species complex</taxon>
    </lineage>
</organism>
<evidence type="ECO:0000256" key="1">
    <source>
        <dbReference type="SAM" id="MobiDB-lite"/>
    </source>
</evidence>
<accession>A0AAX4IFL1</accession>
<feature type="compositionally biased region" description="Acidic residues" evidence="1">
    <location>
        <begin position="87"/>
        <end position="99"/>
    </location>
</feature>
<dbReference type="GeneID" id="87943632"/>
<evidence type="ECO:0000313" key="3">
    <source>
        <dbReference type="Proteomes" id="UP001322277"/>
    </source>
</evidence>
<dbReference type="Proteomes" id="UP001322277">
    <property type="component" value="Chromosome 4"/>
</dbReference>
<dbReference type="KEGG" id="cdet:87943632"/>
<evidence type="ECO:0000313" key="2">
    <source>
        <dbReference type="EMBL" id="WQF82115.1"/>
    </source>
</evidence>
<sequence>MAAACHLLPSLLDVMKRVFGTFHLGNAIAGKLAGPVFIPRVPATLLPEDALLSFEAGGPGPFLHRGKCCRPSDRVSRAKVEAWKGEGEEEEEEEEEEAQMSEARKSSLMLSEGCFTWSMGSASGAWSRRCRSSSRTEPRWQLRFTVVVSWYTVAVTVTVVSEADSVIPMLSDGSPDRPGVGSSRFPSPPSEKCIDPLLKKMEEVPPAEEPIVHVGSVEAMLFAVVANFTDSMALQPVTVV</sequence>
<feature type="region of interest" description="Disordered" evidence="1">
    <location>
        <begin position="170"/>
        <end position="189"/>
    </location>
</feature>
<feature type="region of interest" description="Disordered" evidence="1">
    <location>
        <begin position="82"/>
        <end position="103"/>
    </location>
</feature>
<proteinExistence type="predicted"/>
<reference evidence="3" key="1">
    <citation type="journal article" date="2023" name="bioRxiv">
        <title>Complete genome of the Medicago anthracnose fungus, Colletotrichum destructivum, reveals a mini-chromosome-like region within a core chromosome.</title>
        <authorList>
            <person name="Lapalu N."/>
            <person name="Simon A."/>
            <person name="Lu A."/>
            <person name="Plaumann P.-L."/>
            <person name="Amselem J."/>
            <person name="Pigne S."/>
            <person name="Auger A."/>
            <person name="Koch C."/>
            <person name="Dallery J.-F."/>
            <person name="O'Connell R.J."/>
        </authorList>
    </citation>
    <scope>NUCLEOTIDE SEQUENCE [LARGE SCALE GENOMIC DNA]</scope>
    <source>
        <strain evidence="3">CBS 520.97</strain>
    </source>
</reference>
<keyword evidence="3" id="KW-1185">Reference proteome</keyword>
<dbReference type="AlphaFoldDB" id="A0AAX4IFL1"/>
<gene>
    <name evidence="2" type="ORF">CDEST_07129</name>
</gene>
<dbReference type="EMBL" id="CP137308">
    <property type="protein sequence ID" value="WQF82115.1"/>
    <property type="molecule type" value="Genomic_DNA"/>
</dbReference>
<dbReference type="RefSeq" id="XP_062779339.1">
    <property type="nucleotide sequence ID" value="XM_062923288.1"/>
</dbReference>
<protein>
    <submittedName>
        <fullName evidence="2">Uncharacterized protein</fullName>
    </submittedName>
</protein>
<name>A0AAX4IFL1_9PEZI</name>